<comment type="similarity">
    <text evidence="7 8">Belongs to the PINc/VapC protein family.</text>
</comment>
<keyword evidence="8" id="KW-0800">Toxin</keyword>
<dbReference type="InterPro" id="IPR050556">
    <property type="entry name" value="Type_II_TA_system_RNase"/>
</dbReference>
<reference evidence="10 11" key="1">
    <citation type="journal article" date="2013" name="Genome Announc.">
        <title>Draft Genome Sequence of 'Candidatus Halobonum tyrrellensis' Strain G22, Isolated from the Hypersaline Waters of Lake Tyrrell, Australia.</title>
        <authorList>
            <person name="Ugalde J.A."/>
            <person name="Narasingarao P."/>
            <person name="Kuo S."/>
            <person name="Podell S."/>
            <person name="Allen E.E."/>
        </authorList>
    </citation>
    <scope>NUCLEOTIDE SEQUENCE [LARGE SCALE GENOMIC DNA]</scope>
    <source>
        <strain evidence="10 11">G22</strain>
    </source>
</reference>
<evidence type="ECO:0000256" key="7">
    <source>
        <dbReference type="ARBA" id="ARBA00038093"/>
    </source>
</evidence>
<dbReference type="EMBL" id="ASGZ01000005">
    <property type="protein sequence ID" value="ESP89722.1"/>
    <property type="molecule type" value="Genomic_DNA"/>
</dbReference>
<dbReference type="OrthoDB" id="38049at2157"/>
<feature type="binding site" evidence="8">
    <location>
        <position position="4"/>
    </location>
    <ligand>
        <name>Mg(2+)</name>
        <dbReference type="ChEBI" id="CHEBI:18420"/>
    </ligand>
</feature>
<feature type="domain" description="PIN" evidence="9">
    <location>
        <begin position="1"/>
        <end position="120"/>
    </location>
</feature>
<keyword evidence="6 8" id="KW-0460">Magnesium</keyword>
<protein>
    <recommendedName>
        <fullName evidence="8">Ribonuclease VapC</fullName>
        <shortName evidence="8">RNase VapC</shortName>
        <ecNumber evidence="8">3.1.-.-</ecNumber>
    </recommendedName>
    <alternativeName>
        <fullName evidence="8">Putative toxin VapC</fullName>
    </alternativeName>
</protein>
<sequence>MLLDSTFLIDLLNCDTDAIDRLDDLADAATPVSFSVLTAFEVGVGLSGATQRERYDRVTDAMTVMPLTHADAQRATVIQRTLQSQGAAIGSIDALIAGTALERDEAVLTRNVDEFERVADLVVESY</sequence>
<proteinExistence type="inferred from homology"/>
<dbReference type="PANTHER" id="PTHR33653:SF1">
    <property type="entry name" value="RIBONUCLEASE VAPC2"/>
    <property type="match status" value="1"/>
</dbReference>
<dbReference type="Gene3D" id="3.40.50.1010">
    <property type="entry name" value="5'-nuclease"/>
    <property type="match status" value="1"/>
</dbReference>
<evidence type="ECO:0000313" key="11">
    <source>
        <dbReference type="Proteomes" id="UP000017840"/>
    </source>
</evidence>
<keyword evidence="5 8" id="KW-0378">Hydrolase</keyword>
<evidence type="ECO:0000313" key="10">
    <source>
        <dbReference type="EMBL" id="ESP89722.1"/>
    </source>
</evidence>
<evidence type="ECO:0000256" key="2">
    <source>
        <dbReference type="ARBA" id="ARBA00022649"/>
    </source>
</evidence>
<evidence type="ECO:0000256" key="3">
    <source>
        <dbReference type="ARBA" id="ARBA00022722"/>
    </source>
</evidence>
<comment type="caution">
    <text evidence="10">The sequence shown here is derived from an EMBL/GenBank/DDBJ whole genome shotgun (WGS) entry which is preliminary data.</text>
</comment>
<organism evidence="10 11">
    <name type="scientific">Candidatus Halobonum tyrrellensis G22</name>
    <dbReference type="NCBI Taxonomy" id="1324957"/>
    <lineage>
        <taxon>Archaea</taxon>
        <taxon>Methanobacteriati</taxon>
        <taxon>Methanobacteriota</taxon>
        <taxon>Stenosarchaea group</taxon>
        <taxon>Halobacteria</taxon>
        <taxon>Halobacteriales</taxon>
        <taxon>Haloferacaceae</taxon>
        <taxon>Candidatus Halobonum</taxon>
    </lineage>
</organism>
<dbReference type="Proteomes" id="UP000017840">
    <property type="component" value="Unassembled WGS sequence"/>
</dbReference>
<accession>V4J2V1</accession>
<name>V4J2V1_9EURY</name>
<dbReference type="eggNOG" id="arCOG02219">
    <property type="taxonomic scope" value="Archaea"/>
</dbReference>
<evidence type="ECO:0000259" key="9">
    <source>
        <dbReference type="Pfam" id="PF01850"/>
    </source>
</evidence>
<evidence type="ECO:0000256" key="4">
    <source>
        <dbReference type="ARBA" id="ARBA00022723"/>
    </source>
</evidence>
<comment type="function">
    <text evidence="8">Toxic component of a toxin-antitoxin (TA) system. An RNase.</text>
</comment>
<dbReference type="RefSeq" id="WP_023392997.1">
    <property type="nucleotide sequence ID" value="NZ_ASGZ01000005.1"/>
</dbReference>
<keyword evidence="3 8" id="KW-0540">Nuclease</keyword>
<keyword evidence="4 8" id="KW-0479">Metal-binding</keyword>
<dbReference type="SUPFAM" id="SSF88723">
    <property type="entry name" value="PIN domain-like"/>
    <property type="match status" value="1"/>
</dbReference>
<keyword evidence="11" id="KW-1185">Reference proteome</keyword>
<dbReference type="InterPro" id="IPR022907">
    <property type="entry name" value="VapC_family"/>
</dbReference>
<dbReference type="InterPro" id="IPR029060">
    <property type="entry name" value="PIN-like_dom_sf"/>
</dbReference>
<keyword evidence="2 8" id="KW-1277">Toxin-antitoxin system</keyword>
<evidence type="ECO:0000256" key="5">
    <source>
        <dbReference type="ARBA" id="ARBA00022801"/>
    </source>
</evidence>
<dbReference type="GO" id="GO:0016787">
    <property type="term" value="F:hydrolase activity"/>
    <property type="evidence" value="ECO:0007669"/>
    <property type="project" value="UniProtKB-KW"/>
</dbReference>
<dbReference type="PANTHER" id="PTHR33653">
    <property type="entry name" value="RIBONUCLEASE VAPC2"/>
    <property type="match status" value="1"/>
</dbReference>
<dbReference type="Pfam" id="PF01850">
    <property type="entry name" value="PIN"/>
    <property type="match status" value="1"/>
</dbReference>
<dbReference type="GO" id="GO:0000287">
    <property type="term" value="F:magnesium ion binding"/>
    <property type="evidence" value="ECO:0007669"/>
    <property type="project" value="UniProtKB-UniRule"/>
</dbReference>
<dbReference type="HAMAP" id="MF_00265">
    <property type="entry name" value="VapC_Nob1"/>
    <property type="match status" value="1"/>
</dbReference>
<dbReference type="GO" id="GO:0090729">
    <property type="term" value="F:toxin activity"/>
    <property type="evidence" value="ECO:0007669"/>
    <property type="project" value="UniProtKB-KW"/>
</dbReference>
<dbReference type="AlphaFoldDB" id="V4J2V1"/>
<dbReference type="STRING" id="1324957.K933_02006"/>
<dbReference type="EC" id="3.1.-.-" evidence="8"/>
<dbReference type="GO" id="GO:0004540">
    <property type="term" value="F:RNA nuclease activity"/>
    <property type="evidence" value="ECO:0007669"/>
    <property type="project" value="InterPro"/>
</dbReference>
<dbReference type="InterPro" id="IPR002716">
    <property type="entry name" value="PIN_dom"/>
</dbReference>
<comment type="cofactor">
    <cofactor evidence="1 8">
        <name>Mg(2+)</name>
        <dbReference type="ChEBI" id="CHEBI:18420"/>
    </cofactor>
</comment>
<evidence type="ECO:0000256" key="6">
    <source>
        <dbReference type="ARBA" id="ARBA00022842"/>
    </source>
</evidence>
<feature type="binding site" evidence="8">
    <location>
        <position position="93"/>
    </location>
    <ligand>
        <name>Mg(2+)</name>
        <dbReference type="ChEBI" id="CHEBI:18420"/>
    </ligand>
</feature>
<evidence type="ECO:0000256" key="1">
    <source>
        <dbReference type="ARBA" id="ARBA00001946"/>
    </source>
</evidence>
<gene>
    <name evidence="8" type="primary">vapC</name>
    <name evidence="10" type="ORF">K933_02006</name>
</gene>
<evidence type="ECO:0000256" key="8">
    <source>
        <dbReference type="HAMAP-Rule" id="MF_00265"/>
    </source>
</evidence>